<proteinExistence type="predicted"/>
<comment type="caution">
    <text evidence="1">The sequence shown here is derived from an EMBL/GenBank/DDBJ whole genome shotgun (WGS) entry which is preliminary data.</text>
</comment>
<dbReference type="EMBL" id="LAVV01010053">
    <property type="protein sequence ID" value="KNZ49620.1"/>
    <property type="molecule type" value="Genomic_DNA"/>
</dbReference>
<organism evidence="1 2">
    <name type="scientific">Puccinia sorghi</name>
    <dbReference type="NCBI Taxonomy" id="27349"/>
    <lineage>
        <taxon>Eukaryota</taxon>
        <taxon>Fungi</taxon>
        <taxon>Dikarya</taxon>
        <taxon>Basidiomycota</taxon>
        <taxon>Pucciniomycotina</taxon>
        <taxon>Pucciniomycetes</taxon>
        <taxon>Pucciniales</taxon>
        <taxon>Pucciniaceae</taxon>
        <taxon>Puccinia</taxon>
    </lineage>
</organism>
<gene>
    <name evidence="1" type="ORF">VP01_489g1</name>
</gene>
<accession>A0A0L6UP54</accession>
<protein>
    <submittedName>
        <fullName evidence="1">Uncharacterized protein</fullName>
    </submittedName>
</protein>
<reference evidence="1 2" key="1">
    <citation type="submission" date="2015-08" db="EMBL/GenBank/DDBJ databases">
        <title>Next Generation Sequencing and Analysis of the Genome of Puccinia sorghi L Schw, the Causal Agent of Maize Common Rust.</title>
        <authorList>
            <person name="Rochi L."/>
            <person name="Burguener G."/>
            <person name="Darino M."/>
            <person name="Turjanski A."/>
            <person name="Kreff E."/>
            <person name="Dieguez M.J."/>
            <person name="Sacco F."/>
        </authorList>
    </citation>
    <scope>NUCLEOTIDE SEQUENCE [LARGE SCALE GENOMIC DNA]</scope>
    <source>
        <strain evidence="1 2">RO10H11247</strain>
    </source>
</reference>
<evidence type="ECO:0000313" key="1">
    <source>
        <dbReference type="EMBL" id="KNZ49620.1"/>
    </source>
</evidence>
<evidence type="ECO:0000313" key="2">
    <source>
        <dbReference type="Proteomes" id="UP000037035"/>
    </source>
</evidence>
<keyword evidence="2" id="KW-1185">Reference proteome</keyword>
<name>A0A0L6UP54_9BASI</name>
<dbReference type="AlphaFoldDB" id="A0A0L6UP54"/>
<dbReference type="Proteomes" id="UP000037035">
    <property type="component" value="Unassembled WGS sequence"/>
</dbReference>
<dbReference type="VEuPathDB" id="FungiDB:VP01_489g1"/>
<sequence>MHQSALDLNLSRQLWLRLRPLRLYGLGYCVSSAAGHSIKLGWILANLAWPTLKSAWPIAKPRWAHANPDLAHAQVAVSQSQAWLGFSQASVPWLVSFGCNTFKTIIDLIFKLQYVVEEWPGNLLHLSAGATQVLLSLEAALIGHKL</sequence>